<evidence type="ECO:0000313" key="2">
    <source>
        <dbReference type="EMBL" id="SVA85686.1"/>
    </source>
</evidence>
<organism evidence="2">
    <name type="scientific">marine metagenome</name>
    <dbReference type="NCBI Taxonomy" id="408172"/>
    <lineage>
        <taxon>unclassified sequences</taxon>
        <taxon>metagenomes</taxon>
        <taxon>ecological metagenomes</taxon>
    </lineage>
</organism>
<dbReference type="AlphaFoldDB" id="A0A381Z8Q8"/>
<protein>
    <recommendedName>
        <fullName evidence="1">LicD/FKTN/FKRP nucleotidyltransferase domain-containing protein</fullName>
    </recommendedName>
</protein>
<reference evidence="2" key="1">
    <citation type="submission" date="2018-05" db="EMBL/GenBank/DDBJ databases">
        <authorList>
            <person name="Lanie J.A."/>
            <person name="Ng W.-L."/>
            <person name="Kazmierczak K.M."/>
            <person name="Andrzejewski T.M."/>
            <person name="Davidsen T.M."/>
            <person name="Wayne K.J."/>
            <person name="Tettelin H."/>
            <person name="Glass J.I."/>
            <person name="Rusch D."/>
            <person name="Podicherti R."/>
            <person name="Tsui H.-C.T."/>
            <person name="Winkler M.E."/>
        </authorList>
    </citation>
    <scope>NUCLEOTIDE SEQUENCE</scope>
</reference>
<sequence length="397" mass="47138">MDITRQLKTNLFSTTVQLLKNNDIPFWLDTNTLLALIGEKMELPLPQDRNVRLSIPGEYFSRLLALDKELGIAYRFQFIPDRSGRKWIENEYCRLAVLSQWKHRQKAFKIFITPKYNVENKYRWVDKRSCKEIEGKYYDKLDELQIHGHAFPVPQYTEDYLRVRFGIDWKNPDLKWIASIDDSTIVSNSVIEKIPFKKVIDLYPLEKIQLQKGNYHRRMKNMLLKTIDILNEKRFKYWLDAGTLLGILRDGDLIPWDYDADLGIPADSADEIMKLRLDFLPNYLIKRGRIQSPWIPGDMRVIKVKTPWEKIRQINFHLDLFCVYPVKNKYRWVDSNALKHVDRKYYDTLSTIEWAGRTINIPNHAEEYLSLRYGNWQIPERNYDAGLHDGSIAEKGF</sequence>
<dbReference type="EMBL" id="UINC01020398">
    <property type="protein sequence ID" value="SVA85686.1"/>
    <property type="molecule type" value="Genomic_DNA"/>
</dbReference>
<proteinExistence type="predicted"/>
<gene>
    <name evidence="2" type="ORF">METZ01_LOCUS138540</name>
</gene>
<accession>A0A381Z8Q8</accession>
<feature type="domain" description="LicD/FKTN/FKRP nucleotidyltransferase" evidence="1">
    <location>
        <begin position="234"/>
        <end position="274"/>
    </location>
</feature>
<dbReference type="GO" id="GO:0009100">
    <property type="term" value="P:glycoprotein metabolic process"/>
    <property type="evidence" value="ECO:0007669"/>
    <property type="project" value="UniProtKB-ARBA"/>
</dbReference>
<dbReference type="InterPro" id="IPR052613">
    <property type="entry name" value="LicD_transferase"/>
</dbReference>
<dbReference type="Pfam" id="PF04991">
    <property type="entry name" value="LicD"/>
    <property type="match status" value="1"/>
</dbReference>
<dbReference type="InterPro" id="IPR007074">
    <property type="entry name" value="LicD/FKTN/FKRP_NTP_transf"/>
</dbReference>
<dbReference type="PANTHER" id="PTHR13627:SF31">
    <property type="entry name" value="RIBITOL 5-PHOSPHATE TRANSFERASE FKRP"/>
    <property type="match status" value="1"/>
</dbReference>
<name>A0A381Z8Q8_9ZZZZ</name>
<dbReference type="PANTHER" id="PTHR13627">
    <property type="entry name" value="FUKUTIN RELATED PROTEIN"/>
    <property type="match status" value="1"/>
</dbReference>
<evidence type="ECO:0000259" key="1">
    <source>
        <dbReference type="Pfam" id="PF04991"/>
    </source>
</evidence>